<dbReference type="InterPro" id="IPR036249">
    <property type="entry name" value="Thioredoxin-like_sf"/>
</dbReference>
<dbReference type="CDD" id="cd02947">
    <property type="entry name" value="TRX_family"/>
    <property type="match status" value="1"/>
</dbReference>
<dbReference type="OMA" id="DYEITMI"/>
<dbReference type="Gene3D" id="3.40.30.10">
    <property type="entry name" value="Glutaredoxin"/>
    <property type="match status" value="1"/>
</dbReference>
<proteinExistence type="predicted"/>
<evidence type="ECO:0000313" key="2">
    <source>
        <dbReference type="EMBL" id="KII66134.1"/>
    </source>
</evidence>
<dbReference type="Proteomes" id="UP000031668">
    <property type="component" value="Unassembled WGS sequence"/>
</dbReference>
<comment type="caution">
    <text evidence="2">The sequence shown here is derived from an EMBL/GenBank/DDBJ whole genome shotgun (WGS) entry which is preliminary data.</text>
</comment>
<dbReference type="GO" id="GO:0015035">
    <property type="term" value="F:protein-disulfide reductase activity"/>
    <property type="evidence" value="ECO:0007669"/>
    <property type="project" value="TreeGrafter"/>
</dbReference>
<protein>
    <submittedName>
        <fullName evidence="2">Thioredoxin</fullName>
    </submittedName>
</protein>
<dbReference type="GO" id="GO:0005737">
    <property type="term" value="C:cytoplasm"/>
    <property type="evidence" value="ECO:0007669"/>
    <property type="project" value="TreeGrafter"/>
</dbReference>
<dbReference type="Pfam" id="PF00085">
    <property type="entry name" value="Thioredoxin"/>
    <property type="match status" value="1"/>
</dbReference>
<dbReference type="InterPro" id="IPR013766">
    <property type="entry name" value="Thioredoxin_domain"/>
</dbReference>
<dbReference type="PANTHER" id="PTHR45663">
    <property type="entry name" value="GEO12009P1"/>
    <property type="match status" value="1"/>
</dbReference>
<gene>
    <name evidence="2" type="ORF">RF11_11951</name>
</gene>
<dbReference type="OrthoDB" id="415696at2759"/>
<organism evidence="2 3">
    <name type="scientific">Thelohanellus kitauei</name>
    <name type="common">Myxosporean</name>
    <dbReference type="NCBI Taxonomy" id="669202"/>
    <lineage>
        <taxon>Eukaryota</taxon>
        <taxon>Metazoa</taxon>
        <taxon>Cnidaria</taxon>
        <taxon>Myxozoa</taxon>
        <taxon>Myxosporea</taxon>
        <taxon>Bivalvulida</taxon>
        <taxon>Platysporina</taxon>
        <taxon>Myxobolidae</taxon>
        <taxon>Thelohanellus</taxon>
    </lineage>
</organism>
<dbReference type="AlphaFoldDB" id="A0A0C2IL42"/>
<accession>A0A0C2IL42</accession>
<name>A0A0C2IL42_THEKT</name>
<dbReference type="EMBL" id="JWZT01003604">
    <property type="protein sequence ID" value="KII66134.1"/>
    <property type="molecule type" value="Genomic_DNA"/>
</dbReference>
<dbReference type="PROSITE" id="PS51352">
    <property type="entry name" value="THIOREDOXIN_2"/>
    <property type="match status" value="1"/>
</dbReference>
<sequence>MANDISYQNLEKLLQEEQQLLFIELYSPSCVPCSRIGPIKEKIMSIYKNIKIFTINVEENPDLVSDYEITMIPTILFFKNKKLQDKFTGTNEKSIFKIVDKLAH</sequence>
<dbReference type="PANTHER" id="PTHR45663:SF11">
    <property type="entry name" value="GEO12009P1"/>
    <property type="match status" value="1"/>
</dbReference>
<reference evidence="2 3" key="1">
    <citation type="journal article" date="2014" name="Genome Biol. Evol.">
        <title>The genome of the myxosporean Thelohanellus kitauei shows adaptations to nutrient acquisition within its fish host.</title>
        <authorList>
            <person name="Yang Y."/>
            <person name="Xiong J."/>
            <person name="Zhou Z."/>
            <person name="Huo F."/>
            <person name="Miao W."/>
            <person name="Ran C."/>
            <person name="Liu Y."/>
            <person name="Zhang J."/>
            <person name="Feng J."/>
            <person name="Wang M."/>
            <person name="Wang M."/>
            <person name="Wang L."/>
            <person name="Yao B."/>
        </authorList>
    </citation>
    <scope>NUCLEOTIDE SEQUENCE [LARGE SCALE GENOMIC DNA]</scope>
    <source>
        <strain evidence="2">Wuqing</strain>
    </source>
</reference>
<evidence type="ECO:0000259" key="1">
    <source>
        <dbReference type="PROSITE" id="PS51352"/>
    </source>
</evidence>
<feature type="domain" description="Thioredoxin" evidence="1">
    <location>
        <begin position="1"/>
        <end position="104"/>
    </location>
</feature>
<keyword evidence="3" id="KW-1185">Reference proteome</keyword>
<dbReference type="SUPFAM" id="SSF52833">
    <property type="entry name" value="Thioredoxin-like"/>
    <property type="match status" value="1"/>
</dbReference>
<evidence type="ECO:0000313" key="3">
    <source>
        <dbReference type="Proteomes" id="UP000031668"/>
    </source>
</evidence>